<reference evidence="1 2" key="1">
    <citation type="submission" date="2022-11" db="EMBL/GenBank/DDBJ databases">
        <title>Haliovirga abyssi gen. nov., sp. nov., a mesophilic fermentative bacterium isolated from the Iheya North hydrothermal field and the proposal of Haliovirgaceae fam. nov.</title>
        <authorList>
            <person name="Miyazaki U."/>
            <person name="Tame A."/>
            <person name="Miyazaki J."/>
            <person name="Takai K."/>
            <person name="Sawayama S."/>
            <person name="Kitajima M."/>
            <person name="Okamoto A."/>
            <person name="Nakagawa S."/>
        </authorList>
    </citation>
    <scope>NUCLEOTIDE SEQUENCE [LARGE SCALE GENOMIC DNA]</scope>
    <source>
        <strain evidence="1 2">IC12</strain>
        <plasmid evidence="1 2">pHIC</plasmid>
    </source>
</reference>
<sequence length="471" mass="53972">MKKRVLIIISLINLILMVGCNNININSEKSNLKKIDLANIKIIKPNLKSDENLNKDVINFYKEWESKYIKKVRGVFPEQTYLDYGVEAREDSDALQDWFKPFNVVATSESQGYAMIITASMANIDKDNKDNFQKKFNALYRFFRAHPSKYNRDLMCLQELGIGLEKNGSIVEGEVLDIENTTDGPYSSIEGDMDIAYSLLIANEIWGSDGEIDYRSEGLKVIKAIMNSEINRKEHIPLMGDWVLKYASGRNPVDKKEGIKHLTIVKSSNLILNYFDTFSKVDLENREEWLNVLNKSENIINYNTTNWGSKTGLVADYLQKNISGYYIPVKGAVVEGDENEGDYNWNACRDPWRFSVDTIYSNNRTVLLGLVKLNRWIREKTGNIPEEIRPGYYIRDGKAGEIIGDRYGWGEDISFTAPFLISACIGQENQKWLNDLWSHLLEIPIDDEVYFGNVLKMQALIIASGNWINIQ</sequence>
<dbReference type="KEGG" id="haby:HLVA_21630"/>
<name>A0AAU9DW33_9FUSO</name>
<accession>A0AAU9DW33</accession>
<dbReference type="PROSITE" id="PS51257">
    <property type="entry name" value="PROKAR_LIPOPROTEIN"/>
    <property type="match status" value="1"/>
</dbReference>
<dbReference type="SUPFAM" id="SSF48208">
    <property type="entry name" value="Six-hairpin glycosidases"/>
    <property type="match status" value="1"/>
</dbReference>
<evidence type="ECO:0000313" key="1">
    <source>
        <dbReference type="EMBL" id="BDU51594.1"/>
    </source>
</evidence>
<dbReference type="GO" id="GO:0005975">
    <property type="term" value="P:carbohydrate metabolic process"/>
    <property type="evidence" value="ECO:0007669"/>
    <property type="project" value="InterPro"/>
</dbReference>
<dbReference type="InterPro" id="IPR008928">
    <property type="entry name" value="6-hairpin_glycosidase_sf"/>
</dbReference>
<gene>
    <name evidence="1" type="ORF">HLVA_21630</name>
</gene>
<geneLocation type="plasmid" evidence="1 2">
    <name>pHIC</name>
</geneLocation>
<protein>
    <submittedName>
        <fullName evidence="1">Licheninase</fullName>
    </submittedName>
</protein>
<evidence type="ECO:0000313" key="2">
    <source>
        <dbReference type="Proteomes" id="UP001321582"/>
    </source>
</evidence>
<proteinExistence type="predicted"/>
<dbReference type="InterPro" id="IPR012341">
    <property type="entry name" value="6hp_glycosidase-like_sf"/>
</dbReference>
<dbReference type="Proteomes" id="UP001321582">
    <property type="component" value="Plasmid pHIC"/>
</dbReference>
<dbReference type="EMBL" id="AP027060">
    <property type="protein sequence ID" value="BDU51594.1"/>
    <property type="molecule type" value="Genomic_DNA"/>
</dbReference>
<organism evidence="1 2">
    <name type="scientific">Haliovirga abyssi</name>
    <dbReference type="NCBI Taxonomy" id="2996794"/>
    <lineage>
        <taxon>Bacteria</taxon>
        <taxon>Fusobacteriati</taxon>
        <taxon>Fusobacteriota</taxon>
        <taxon>Fusobacteriia</taxon>
        <taxon>Fusobacteriales</taxon>
        <taxon>Haliovirgaceae</taxon>
        <taxon>Haliovirga</taxon>
    </lineage>
</organism>
<dbReference type="Gene3D" id="1.50.10.10">
    <property type="match status" value="1"/>
</dbReference>
<dbReference type="AlphaFoldDB" id="A0AAU9DW33"/>
<keyword evidence="2" id="KW-1185">Reference proteome</keyword>
<dbReference type="RefSeq" id="WP_307905672.1">
    <property type="nucleotide sequence ID" value="NZ_AP027060.1"/>
</dbReference>
<keyword evidence="1" id="KW-0614">Plasmid</keyword>